<reference evidence="7 8" key="1">
    <citation type="submission" date="2023-05" db="EMBL/GenBank/DDBJ databases">
        <title>Metabolic capabilities are highly conserved among human nasal-associated Corynebacterium species in pangenomic analyses.</title>
        <authorList>
            <person name="Tran T.H."/>
            <person name="Roberts A.Q."/>
            <person name="Escapa I.F."/>
            <person name="Gao W."/>
            <person name="Conlan S."/>
            <person name="Kong H."/>
            <person name="Segre J.A."/>
            <person name="Kelly M.S."/>
            <person name="Lemon K.P."/>
        </authorList>
    </citation>
    <scope>NUCLEOTIDE SEQUENCE [LARGE SCALE GENOMIC DNA]</scope>
    <source>
        <strain evidence="7 8">KPL3772</strain>
    </source>
</reference>
<evidence type="ECO:0000256" key="4">
    <source>
        <dbReference type="ARBA" id="ARBA00023088"/>
    </source>
</evidence>
<feature type="transmembrane region" description="Helical" evidence="5">
    <location>
        <begin position="380"/>
        <end position="402"/>
    </location>
</feature>
<keyword evidence="1" id="KW-0134">Cell wall</keyword>
<organism evidence="7 8">
    <name type="scientific">Corynebacterium pseudodiphtheriticum</name>
    <dbReference type="NCBI Taxonomy" id="37637"/>
    <lineage>
        <taxon>Bacteria</taxon>
        <taxon>Bacillati</taxon>
        <taxon>Actinomycetota</taxon>
        <taxon>Actinomycetes</taxon>
        <taxon>Mycobacteriales</taxon>
        <taxon>Corynebacteriaceae</taxon>
        <taxon>Corynebacterium</taxon>
    </lineage>
</organism>
<dbReference type="RefSeq" id="WP_272722735.1">
    <property type="nucleotide sequence ID" value="NZ_JAQPSK010000001.1"/>
</dbReference>
<keyword evidence="2" id="KW-0964">Secreted</keyword>
<dbReference type="EMBL" id="JASNUQ010000007">
    <property type="protein sequence ID" value="MDK4290204.1"/>
    <property type="molecule type" value="Genomic_DNA"/>
</dbReference>
<keyword evidence="8" id="KW-1185">Reference proteome</keyword>
<keyword evidence="5" id="KW-1133">Transmembrane helix</keyword>
<evidence type="ECO:0000256" key="1">
    <source>
        <dbReference type="ARBA" id="ARBA00022512"/>
    </source>
</evidence>
<dbReference type="Pfam" id="PF00746">
    <property type="entry name" value="Gram_pos_anchor"/>
    <property type="match status" value="1"/>
</dbReference>
<comment type="caution">
    <text evidence="7">The sequence shown here is derived from an EMBL/GenBank/DDBJ whole genome shotgun (WGS) entry which is preliminary data.</text>
</comment>
<keyword evidence="5" id="KW-0812">Transmembrane</keyword>
<dbReference type="NCBIfam" id="TIGR01167">
    <property type="entry name" value="LPXTG_anchor"/>
    <property type="match status" value="1"/>
</dbReference>
<sequence length="408" mass="44678">MRRTIERAAKIKGPFVARLQDQNGFDVDGGQEPAELRTIGPQGQTIYSKQINANEGHAAALEPGNGWGGIDFKEDREFTMPAGSGVEVDMVLHGRNKHGRNLKEPNTRSPLGPGALEFATTLLEQRRQVCVEPQESAPITGFQLQQRGGLSGGIRRIASASFGSDEAAQQITVPMKITIDGLTARGEFQPLVEQTTYQTQDSQEKRHFCVELSFNADRDVPQEKIDQHFELTLSYALIALQVQAFDYDERDDTDKTVLVGAEFAVYVSKPADGAAGLEPADQPDWDKPVWRSRDGDSAKLAPGVYYLVEVQVQRANSRPYSLLPAPVRFQLSYGEENSDGFDIHVPPTTEAPFVLAAKVENGRAIMEIGNITRGEMPQTGGHGICFFAIVGVVLVIGGGLVMQRRREA</sequence>
<name>A0ABT7FW48_9CORY</name>
<keyword evidence="4" id="KW-0572">Peptidoglycan-anchor</keyword>
<proteinExistence type="predicted"/>
<accession>A0ABT7FW48</accession>
<feature type="domain" description="Gram-positive cocci surface proteins LPxTG" evidence="6">
    <location>
        <begin position="377"/>
        <end position="407"/>
    </location>
</feature>
<keyword evidence="5" id="KW-0472">Membrane</keyword>
<evidence type="ECO:0000256" key="2">
    <source>
        <dbReference type="ARBA" id="ARBA00022525"/>
    </source>
</evidence>
<evidence type="ECO:0000313" key="8">
    <source>
        <dbReference type="Proteomes" id="UP001239759"/>
    </source>
</evidence>
<dbReference type="Proteomes" id="UP001239759">
    <property type="component" value="Unassembled WGS sequence"/>
</dbReference>
<evidence type="ECO:0000256" key="5">
    <source>
        <dbReference type="SAM" id="Phobius"/>
    </source>
</evidence>
<evidence type="ECO:0000256" key="3">
    <source>
        <dbReference type="ARBA" id="ARBA00022729"/>
    </source>
</evidence>
<gene>
    <name evidence="7" type="ORF">QPX23_05605</name>
</gene>
<evidence type="ECO:0000259" key="6">
    <source>
        <dbReference type="Pfam" id="PF00746"/>
    </source>
</evidence>
<evidence type="ECO:0000313" key="7">
    <source>
        <dbReference type="EMBL" id="MDK4290204.1"/>
    </source>
</evidence>
<keyword evidence="3" id="KW-0732">Signal</keyword>
<dbReference type="InterPro" id="IPR019931">
    <property type="entry name" value="LPXTG_anchor"/>
</dbReference>
<protein>
    <submittedName>
        <fullName evidence="7">LPXTG cell wall anchor domain-containing protein</fullName>
    </submittedName>
</protein>